<reference evidence="1 2" key="1">
    <citation type="submission" date="2018-08" db="EMBL/GenBank/DDBJ databases">
        <title>Henriciella mobilis sp. nov., isolated from seawater.</title>
        <authorList>
            <person name="Cheng H."/>
            <person name="Wu Y.-H."/>
            <person name="Xu X.-W."/>
            <person name="Guo L.-L."/>
        </authorList>
    </citation>
    <scope>NUCLEOTIDE SEQUENCE [LARGE SCALE GENOMIC DNA]</scope>
    <source>
        <strain evidence="1 2">JN25</strain>
    </source>
</reference>
<dbReference type="EMBL" id="QWFX01000005">
    <property type="protein sequence ID" value="RIJ32829.1"/>
    <property type="molecule type" value="Genomic_DNA"/>
</dbReference>
<evidence type="ECO:0008006" key="3">
    <source>
        <dbReference type="Google" id="ProtNLM"/>
    </source>
</evidence>
<organism evidence="1 2">
    <name type="scientific">Henriciella mobilis</name>
    <dbReference type="NCBI Taxonomy" id="2305467"/>
    <lineage>
        <taxon>Bacteria</taxon>
        <taxon>Pseudomonadati</taxon>
        <taxon>Pseudomonadota</taxon>
        <taxon>Alphaproteobacteria</taxon>
        <taxon>Hyphomonadales</taxon>
        <taxon>Hyphomonadaceae</taxon>
        <taxon>Henriciella</taxon>
    </lineage>
</organism>
<evidence type="ECO:0000313" key="2">
    <source>
        <dbReference type="Proteomes" id="UP000266385"/>
    </source>
</evidence>
<gene>
    <name evidence="1" type="ORF">D1223_02990</name>
</gene>
<sequence length="374" mass="41255">MSVNEKSKQKAKAPIAPQVGPSVWAVSDGRAGNAAQVRSIVQALAATGRWMRIAHIQGQGHRDTPITLTPRAPWTWLRGPRWPLEKFALPPEQRSVLSPPWPDVWIAAGRRSAPFTAAVRELSGGKTLTVQVLDPKSSHDAFDLIVVPEHDELDGPNVIRTVGAPSYFSPDNIEDAGQAFADLADENGRSCIVILGGDSKAHTFTDAIADKLGEDLTRLSGLGWRLRITTSRRTPVPIVAKMRALADRIGARFWSGPEDGPNPYLAWLLYSDAAIVTEDSANMLSDAAWHGLPIHIARLEGSSPKFDRFHESLIRRGCARWFEGFLEGWSYEPLREADRVAEEIVKQLLARHPQPKLKTLDDSGDKVVLPDWMQ</sequence>
<dbReference type="AlphaFoldDB" id="A0A399RS59"/>
<dbReference type="RefSeq" id="WP_119374910.1">
    <property type="nucleotide sequence ID" value="NZ_QWFX01000005.1"/>
</dbReference>
<accession>A0A399RS59</accession>
<dbReference type="Pfam" id="PF06258">
    <property type="entry name" value="Mito_fiss_Elm1"/>
    <property type="match status" value="1"/>
</dbReference>
<dbReference type="PANTHER" id="PTHR33986:SF15">
    <property type="entry name" value="MITOCHONDRIAL FISSION PROTEIN ELM1"/>
    <property type="match status" value="1"/>
</dbReference>
<dbReference type="InterPro" id="IPR009367">
    <property type="entry name" value="Elm1-like"/>
</dbReference>
<dbReference type="Proteomes" id="UP000266385">
    <property type="component" value="Unassembled WGS sequence"/>
</dbReference>
<name>A0A399RS59_9PROT</name>
<proteinExistence type="predicted"/>
<keyword evidence="2" id="KW-1185">Reference proteome</keyword>
<dbReference type="PANTHER" id="PTHR33986">
    <property type="entry name" value="OS02G0535700 PROTEIN"/>
    <property type="match status" value="1"/>
</dbReference>
<evidence type="ECO:0000313" key="1">
    <source>
        <dbReference type="EMBL" id="RIJ32829.1"/>
    </source>
</evidence>
<protein>
    <recommendedName>
        <fullName evidence="3">Nucleoside-diphosphate sugar epimerase</fullName>
    </recommendedName>
</protein>
<comment type="caution">
    <text evidence="1">The sequence shown here is derived from an EMBL/GenBank/DDBJ whole genome shotgun (WGS) entry which is preliminary data.</text>
</comment>
<dbReference type="OrthoDB" id="272235at2"/>